<protein>
    <recommendedName>
        <fullName evidence="3">TniQ protein</fullName>
    </recommendedName>
</protein>
<accession>A0ABX0JK72</accession>
<evidence type="ECO:0000313" key="1">
    <source>
        <dbReference type="EMBL" id="NHN34989.1"/>
    </source>
</evidence>
<proteinExistence type="predicted"/>
<evidence type="ECO:0000313" key="2">
    <source>
        <dbReference type="Proteomes" id="UP001165962"/>
    </source>
</evidence>
<keyword evidence="2" id="KW-1185">Reference proteome</keyword>
<gene>
    <name evidence="1" type="ORF">G9U52_35210</name>
</gene>
<dbReference type="Proteomes" id="UP001165962">
    <property type="component" value="Unassembled WGS sequence"/>
</dbReference>
<comment type="caution">
    <text evidence="1">The sequence shown here is derived from an EMBL/GenBank/DDBJ whole genome shotgun (WGS) entry which is preliminary data.</text>
</comment>
<organism evidence="1 2">
    <name type="scientific">Paenibacillus agricola</name>
    <dbReference type="NCBI Taxonomy" id="2716264"/>
    <lineage>
        <taxon>Bacteria</taxon>
        <taxon>Bacillati</taxon>
        <taxon>Bacillota</taxon>
        <taxon>Bacilli</taxon>
        <taxon>Bacillales</taxon>
        <taxon>Paenibacillaceae</taxon>
        <taxon>Paenibacillus</taxon>
    </lineage>
</organism>
<dbReference type="RefSeq" id="WP_166156998.1">
    <property type="nucleotide sequence ID" value="NZ_JAAOIW010000025.1"/>
</dbReference>
<reference evidence="1" key="1">
    <citation type="submission" date="2020-03" db="EMBL/GenBank/DDBJ databases">
        <title>Draft sequencing of Paenibacilllus sp. S3N08.</title>
        <authorList>
            <person name="Kim D.-U."/>
        </authorList>
    </citation>
    <scope>NUCLEOTIDE SEQUENCE</scope>
    <source>
        <strain evidence="1">S3N08</strain>
    </source>
</reference>
<dbReference type="EMBL" id="JAAOIW010000025">
    <property type="protein sequence ID" value="NHN34989.1"/>
    <property type="molecule type" value="Genomic_DNA"/>
</dbReference>
<evidence type="ECO:0008006" key="3">
    <source>
        <dbReference type="Google" id="ProtNLM"/>
    </source>
</evidence>
<sequence>MGNNEVKTIKNSKIGQSRRELIQLSGFNQLVLQQYLECDLVEHNSSTISKILKPIENLNERVDTWFPLNLKWCEQCIKHGYHSWLHQFTLIQHCPFHYKRLNDTCPRCYKNIPFLLSDEILGDPFTCQCGFQLAAFSETQWKDWALPNEILDPSVINWLETGGEGVKDSTHLLFNPRSTSLHMFTQEPLITYRTLGKNTTSINRWSDEILQEISIINKNCFRAVDRYIKKKIVFKHRKCIQILQELLKKEDDPEFPRICPYAYAYVFWKHTLLKTDHFYSSSMKGSDMIQPKGMDLVTKLMEPHILYLKERLYRQKCFTEISDRRLFHWIISRYTIELCLKFFYNWLSIAKQSSEDKRVPTWNEVNKMADESLPKIIFKHQKDDGITEQIAVILNEQGLLRLLTNKDMKCETNPKRMKKEYRLLKSYTPLSIAMNEQTVENKQLGDYVGA</sequence>
<name>A0ABX0JK72_9BACL</name>